<feature type="compositionally biased region" description="Acidic residues" evidence="1">
    <location>
        <begin position="877"/>
        <end position="893"/>
    </location>
</feature>
<feature type="region of interest" description="Disordered" evidence="1">
    <location>
        <begin position="992"/>
        <end position="1092"/>
    </location>
</feature>
<gene>
    <name evidence="2" type="ORF">Baya_0872</name>
</gene>
<feature type="compositionally biased region" description="Acidic residues" evidence="1">
    <location>
        <begin position="903"/>
        <end position="912"/>
    </location>
</feature>
<dbReference type="PANTHER" id="PTHR24417">
    <property type="entry name" value="SERINE/THREONINE-PROTEIN KINASE LMTK1"/>
    <property type="match status" value="1"/>
</dbReference>
<evidence type="ECO:0000313" key="2">
    <source>
        <dbReference type="EMBL" id="TSK14889.1"/>
    </source>
</evidence>
<dbReference type="EMBL" id="VCAZ01000002">
    <property type="protein sequence ID" value="TSK14889.1"/>
    <property type="molecule type" value="Genomic_DNA"/>
</dbReference>
<comment type="caution">
    <text evidence="2">The sequence shown here is derived from an EMBL/GenBank/DDBJ whole genome shotgun (WGS) entry which is preliminary data.</text>
</comment>
<feature type="region of interest" description="Disordered" evidence="1">
    <location>
        <begin position="427"/>
        <end position="463"/>
    </location>
</feature>
<sequence length="1092" mass="120584">MCRHSPEFGNSNGSFFNGSGDLGDCINCPSKGKPIERYWSADIHKSTAYDTDSSPTMSLTMEPLIGQVSDSSPLRPWESGHYVSYKDRDGGYYYENSPSPKLIDHYMIGGASEPMRESWGSRSLRQALGELEEPLGISDTLSSPLQEYAEPYLESNQGSVLGKNVTEGYYDMMGSLRKIMPGNHSVCINMESGGSVFVGQDESDSEEEEDLFIERQAMGWSTNHSTKSNLSLSQGQSSPQDAYADFHYTMPMTDVEDAWPENHSLPYHLSKTIKYLEGRAKSNTCPVHGRQASVSSADCSSYIHLCHKPREAEVYPVPCCQALSNSHFVDPLTGSLVRNSFMNDKISDKNTDIPNRNPQVGQAALPTEHFISKPETAKPNIKQTEHPEYVDTCVRKGIYRQDRIEQQDTSQDEMETEVITITDVDKPLSEISKEPESDRSRMVDSGVEHGHSSTSLVESDNCSDDDITDVTSGIFGDFPGDFAETVDYTSPSFKSLQKQVGTPDSIDSIDLPSTAGYNSETLSPTSLHPSTSPRTVDSGYDTENNESPEFVLKEPHEPQDTKNYIQPLGLSVADSSPIVEAKEDVADTTHEYVEAEVGIKTSQSNEMLTVLTEKTPYRDSAYFSDTDAGKEKDWDKDRNKDIDEIEMKEESTIDLKTLPTPVVEQEKSNNLETEENTENFFIDIQEGTQTPLPTEEEEKVFTEPTIISSDIHDCCINNNVKDEAFHMNSNDSQEMPSEDLLSDSTALPFSKTNHETEQTDPILSLESSVAESVVKDNNVETSLDSFVNNNEVKKELVTEETTFSTSSEKLSTQLNIDVKISDSAKSVLTDNMIDKLETLDGTSKIGVQFYKSSIRPFSPPPPLPLLEGQVSPVERGDADDGDRDSEDSDESDEELRTYSIQEQSEESEDEDIPVPIIVSDCSDAHKLRSILKMSSLSDDNPGDESKKKVVSFFDDVTVYLFDQESPTGELTEHAYPLGCKTSTQGAKCTLSAVQQEKANSTDDSDGNVSEESTGLEWDDDFALPPLPTSSKDSPPDIKAKPSFPPSSTNDKPVVQFSRFSVSPSPISRFSITHVSDSDMDSAGGSSEDGDRE</sequence>
<feature type="compositionally biased region" description="Polar residues" evidence="1">
    <location>
        <begin position="1057"/>
        <end position="1074"/>
    </location>
</feature>
<dbReference type="GO" id="GO:0004713">
    <property type="term" value="F:protein tyrosine kinase activity"/>
    <property type="evidence" value="ECO:0007669"/>
    <property type="project" value="TreeGrafter"/>
</dbReference>
<proteinExistence type="predicted"/>
<protein>
    <submittedName>
        <fullName evidence="2">Serine/threonine-protein kinase LMTK1</fullName>
    </submittedName>
</protein>
<accession>A0A556TJH3</accession>
<feature type="compositionally biased region" description="Basic and acidic residues" evidence="1">
    <location>
        <begin position="427"/>
        <end position="451"/>
    </location>
</feature>
<reference evidence="2 3" key="1">
    <citation type="journal article" date="2019" name="Genome Biol. Evol.">
        <title>Whole-Genome Sequencing of the Giant Devil Catfish, Bagarius yarrelli.</title>
        <authorList>
            <person name="Jiang W."/>
            <person name="Lv Y."/>
            <person name="Cheng L."/>
            <person name="Yang K."/>
            <person name="Chao B."/>
            <person name="Wang X."/>
            <person name="Li Y."/>
            <person name="Pan X."/>
            <person name="You X."/>
            <person name="Zhang Y."/>
            <person name="Yang J."/>
            <person name="Li J."/>
            <person name="Zhang X."/>
            <person name="Liu S."/>
            <person name="Sun C."/>
            <person name="Yang J."/>
            <person name="Shi Q."/>
        </authorList>
    </citation>
    <scope>NUCLEOTIDE SEQUENCE [LARGE SCALE GENOMIC DNA]</scope>
    <source>
        <strain evidence="2">JWS20170419001</strain>
        <tissue evidence="2">Muscle</tissue>
    </source>
</reference>
<organism evidence="2 3">
    <name type="scientific">Bagarius yarrelli</name>
    <name type="common">Goonch</name>
    <name type="synonym">Bagrus yarrelli</name>
    <dbReference type="NCBI Taxonomy" id="175774"/>
    <lineage>
        <taxon>Eukaryota</taxon>
        <taxon>Metazoa</taxon>
        <taxon>Chordata</taxon>
        <taxon>Craniata</taxon>
        <taxon>Vertebrata</taxon>
        <taxon>Euteleostomi</taxon>
        <taxon>Actinopterygii</taxon>
        <taxon>Neopterygii</taxon>
        <taxon>Teleostei</taxon>
        <taxon>Ostariophysi</taxon>
        <taxon>Siluriformes</taxon>
        <taxon>Sisoridae</taxon>
        <taxon>Sisorinae</taxon>
        <taxon>Bagarius</taxon>
    </lineage>
</organism>
<feature type="region of interest" description="Disordered" evidence="1">
    <location>
        <begin position="495"/>
        <end position="546"/>
    </location>
</feature>
<dbReference type="OrthoDB" id="5973359at2759"/>
<feature type="compositionally biased region" description="Low complexity" evidence="1">
    <location>
        <begin position="519"/>
        <end position="533"/>
    </location>
</feature>
<dbReference type="PANTHER" id="PTHR24417:SF0">
    <property type="entry name" value="SERINE_THREONINE-PROTEIN KINASE LMTK1"/>
    <property type="match status" value="1"/>
</dbReference>
<keyword evidence="2" id="KW-0808">Transferase</keyword>
<dbReference type="AlphaFoldDB" id="A0A556TJH3"/>
<keyword evidence="3" id="KW-1185">Reference proteome</keyword>
<evidence type="ECO:0000256" key="1">
    <source>
        <dbReference type="SAM" id="MobiDB-lite"/>
    </source>
</evidence>
<dbReference type="GO" id="GO:0007420">
    <property type="term" value="P:brain development"/>
    <property type="evidence" value="ECO:0007669"/>
    <property type="project" value="TreeGrafter"/>
</dbReference>
<keyword evidence="2" id="KW-0418">Kinase</keyword>
<dbReference type="Proteomes" id="UP000319801">
    <property type="component" value="Unassembled WGS sequence"/>
</dbReference>
<name>A0A556TJH3_BAGYA</name>
<evidence type="ECO:0000313" key="3">
    <source>
        <dbReference type="Proteomes" id="UP000319801"/>
    </source>
</evidence>
<feature type="region of interest" description="Disordered" evidence="1">
    <location>
        <begin position="856"/>
        <end position="918"/>
    </location>
</feature>